<dbReference type="Gene3D" id="3.50.50.60">
    <property type="entry name" value="FAD/NAD(P)-binding domain"/>
    <property type="match status" value="2"/>
</dbReference>
<proteinExistence type="predicted"/>
<organism evidence="2 3">
    <name type="scientific">Pseudoalteromonas rubra</name>
    <dbReference type="NCBI Taxonomy" id="43658"/>
    <lineage>
        <taxon>Bacteria</taxon>
        <taxon>Pseudomonadati</taxon>
        <taxon>Pseudomonadota</taxon>
        <taxon>Gammaproteobacteria</taxon>
        <taxon>Alteromonadales</taxon>
        <taxon>Pseudoalteromonadaceae</taxon>
        <taxon>Pseudoalteromonas</taxon>
    </lineage>
</organism>
<dbReference type="OrthoDB" id="3972913at2"/>
<dbReference type="Proteomes" id="UP000036850">
    <property type="component" value="Unassembled WGS sequence"/>
</dbReference>
<dbReference type="PATRIC" id="fig|43658.6.peg.5111"/>
<dbReference type="EMBL" id="LFZX01000075">
    <property type="protein sequence ID" value="KNC67350.1"/>
    <property type="molecule type" value="Genomic_DNA"/>
</dbReference>
<dbReference type="Pfam" id="PF01593">
    <property type="entry name" value="Amino_oxidase"/>
    <property type="match status" value="1"/>
</dbReference>
<accession>A0A0L0ESK9</accession>
<evidence type="ECO:0000313" key="3">
    <source>
        <dbReference type="Proteomes" id="UP000036850"/>
    </source>
</evidence>
<name>A0A0L0ESK9_9GAMM</name>
<dbReference type="SUPFAM" id="SSF51905">
    <property type="entry name" value="FAD/NAD(P)-binding domain"/>
    <property type="match status" value="1"/>
</dbReference>
<dbReference type="InterPro" id="IPR002937">
    <property type="entry name" value="Amino_oxidase"/>
</dbReference>
<dbReference type="InterPro" id="IPR050464">
    <property type="entry name" value="Zeta_carotene_desat/Oxidored"/>
</dbReference>
<reference evidence="3" key="1">
    <citation type="submission" date="2015-07" db="EMBL/GenBank/DDBJ databases">
        <title>Draft genome sequence of a Pseudoalteromonas rubra strain, OCN096, isolated from Kaneohe Bay, Oahu, Hawaii.</title>
        <authorList>
            <person name="Beurmann S."/>
            <person name="Ushijima B."/>
            <person name="Belcaid M."/>
            <person name="Callahan S.M."/>
            <person name="Aeby G.S."/>
        </authorList>
    </citation>
    <scope>NUCLEOTIDE SEQUENCE [LARGE SCALE GENOMIC DNA]</scope>
    <source>
        <strain evidence="3">OCN096</strain>
    </source>
</reference>
<evidence type="ECO:0000313" key="2">
    <source>
        <dbReference type="EMBL" id="KNC67350.1"/>
    </source>
</evidence>
<comment type="caution">
    <text evidence="2">The sequence shown here is derived from an EMBL/GenBank/DDBJ whole genome shotgun (WGS) entry which is preliminary data.</text>
</comment>
<dbReference type="GO" id="GO:0016491">
    <property type="term" value="F:oxidoreductase activity"/>
    <property type="evidence" value="ECO:0007669"/>
    <property type="project" value="InterPro"/>
</dbReference>
<gene>
    <name evidence="2" type="ORF">AC626_11260</name>
</gene>
<dbReference type="InterPro" id="IPR036188">
    <property type="entry name" value="FAD/NAD-bd_sf"/>
</dbReference>
<dbReference type="PANTHER" id="PTHR42923">
    <property type="entry name" value="PROTOPORPHYRINOGEN OXIDASE"/>
    <property type="match status" value="1"/>
</dbReference>
<protein>
    <submittedName>
        <fullName evidence="2">Amine oxidoreductase</fullName>
    </submittedName>
</protein>
<feature type="domain" description="Amine oxidase" evidence="1">
    <location>
        <begin position="28"/>
        <end position="401"/>
    </location>
</feature>
<dbReference type="Gene3D" id="3.90.660.20">
    <property type="entry name" value="Protoporphyrinogen oxidase, mitochondrial, domain 2"/>
    <property type="match status" value="1"/>
</dbReference>
<dbReference type="AlphaFoldDB" id="A0A0L0ESK9"/>
<evidence type="ECO:0000259" key="1">
    <source>
        <dbReference type="Pfam" id="PF01593"/>
    </source>
</evidence>
<sequence>MTHYSFGNEISDKSLPKHLKVAIVGAGMAGLYSAWRLQNESGCDNLAIFERSNRTGGRLDSDLIQFKNQRSDTPPTITVKEEQGGMRFLFDGMDDLMALFLNLDLQDQIVPFPMNSGGDNRLFFRGKSFSVNTAAQDNYQIWSELYNLAPSEQGVNPKDIVNVVFNRILQANPQFKARPEVRGPEFWQAFRLECQWQGKTLNEWTLWDLYTAMGYSQECINMLYRVLGFNGTFLSQMNAGVAYQLLEDFPAGVQFKTFKDGFSTLPNALVDKVGTDNIHLQTSIEEISFVEENNHYELHYLHTDDNGRSHKGKVTAEKVILALPRLALEKLFVRSNAFNTLDKERSEQLWNTLQSTSNQPLLKINLYYDTAWWGRGTTGRPAVEFGPNFADLPTGSVYPFYAVNEELVAALMYQERKTEPSQSTQAKLDHISSEKYERPAALTIYCDYLNINFWSALQNIGEIYHHPHQDDYVTDVPGDIYPASTAVVEQATRFFKDIFNTHYVPEPILTSARIWQGSVRFDVPPSQQFGFGVHQWAVGADDKQVMAELTEPLPNLFTCGEAFSDYQGWVEGALRSTDLALKQGFGLQPLSEVYEQTTHISSSEAIKVAYEENASKLINQYIEPNFSTGSAPIEKPSEVENVLGVNLSYFDLK</sequence>